<gene>
    <name evidence="2" type="ORF">DOTSEDRAFT_76866</name>
</gene>
<protein>
    <submittedName>
        <fullName evidence="2">Uncharacterized protein</fullName>
    </submittedName>
</protein>
<evidence type="ECO:0000313" key="3">
    <source>
        <dbReference type="Proteomes" id="UP000016933"/>
    </source>
</evidence>
<reference evidence="3" key="1">
    <citation type="journal article" date="2012" name="PLoS Genet.">
        <title>The genomes of the fungal plant pathogens Cladosporium fulvum and Dothistroma septosporum reveal adaptation to different hosts and lifestyles but also signatures of common ancestry.</title>
        <authorList>
            <person name="de Wit P.J.G.M."/>
            <person name="van der Burgt A."/>
            <person name="Oekmen B."/>
            <person name="Stergiopoulos I."/>
            <person name="Abd-Elsalam K.A."/>
            <person name="Aerts A.L."/>
            <person name="Bahkali A.H."/>
            <person name="Beenen H.G."/>
            <person name="Chettri P."/>
            <person name="Cox M.P."/>
            <person name="Datema E."/>
            <person name="de Vries R.P."/>
            <person name="Dhillon B."/>
            <person name="Ganley A.R."/>
            <person name="Griffiths S.A."/>
            <person name="Guo Y."/>
            <person name="Hamelin R.C."/>
            <person name="Henrissat B."/>
            <person name="Kabir M.S."/>
            <person name="Jashni M.K."/>
            <person name="Kema G."/>
            <person name="Klaubauf S."/>
            <person name="Lapidus A."/>
            <person name="Levasseur A."/>
            <person name="Lindquist E."/>
            <person name="Mehrabi R."/>
            <person name="Ohm R.A."/>
            <person name="Owen T.J."/>
            <person name="Salamov A."/>
            <person name="Schwelm A."/>
            <person name="Schijlen E."/>
            <person name="Sun H."/>
            <person name="van den Burg H.A."/>
            <person name="van Ham R.C.H.J."/>
            <person name="Zhang S."/>
            <person name="Goodwin S.B."/>
            <person name="Grigoriev I.V."/>
            <person name="Collemare J."/>
            <person name="Bradshaw R.E."/>
        </authorList>
    </citation>
    <scope>NUCLEOTIDE SEQUENCE [LARGE SCALE GENOMIC DNA]</scope>
    <source>
        <strain evidence="3">NZE10 / CBS 128990</strain>
    </source>
</reference>
<keyword evidence="3" id="KW-1185">Reference proteome</keyword>
<feature type="compositionally biased region" description="Basic and acidic residues" evidence="1">
    <location>
        <begin position="502"/>
        <end position="512"/>
    </location>
</feature>
<dbReference type="AlphaFoldDB" id="N1Q4P6"/>
<feature type="compositionally biased region" description="Basic and acidic residues" evidence="1">
    <location>
        <begin position="67"/>
        <end position="76"/>
    </location>
</feature>
<feature type="compositionally biased region" description="Basic and acidic residues" evidence="1">
    <location>
        <begin position="23"/>
        <end position="39"/>
    </location>
</feature>
<dbReference type="HOGENOM" id="CLU_506242_0_0_1"/>
<feature type="compositionally biased region" description="Polar residues" evidence="1">
    <location>
        <begin position="483"/>
        <end position="496"/>
    </location>
</feature>
<proteinExistence type="predicted"/>
<dbReference type="EMBL" id="KB446535">
    <property type="protein sequence ID" value="EME49609.1"/>
    <property type="molecule type" value="Genomic_DNA"/>
</dbReference>
<dbReference type="Proteomes" id="UP000016933">
    <property type="component" value="Unassembled WGS sequence"/>
</dbReference>
<dbReference type="OrthoDB" id="3644924at2759"/>
<evidence type="ECO:0000256" key="1">
    <source>
        <dbReference type="SAM" id="MobiDB-lite"/>
    </source>
</evidence>
<organism evidence="2 3">
    <name type="scientific">Dothistroma septosporum (strain NZE10 / CBS 128990)</name>
    <name type="common">Red band needle blight fungus</name>
    <name type="synonym">Mycosphaerella pini</name>
    <dbReference type="NCBI Taxonomy" id="675120"/>
    <lineage>
        <taxon>Eukaryota</taxon>
        <taxon>Fungi</taxon>
        <taxon>Dikarya</taxon>
        <taxon>Ascomycota</taxon>
        <taxon>Pezizomycotina</taxon>
        <taxon>Dothideomycetes</taxon>
        <taxon>Dothideomycetidae</taxon>
        <taxon>Mycosphaerellales</taxon>
        <taxon>Mycosphaerellaceae</taxon>
        <taxon>Dothistroma</taxon>
    </lineage>
</organism>
<feature type="region of interest" description="Disordered" evidence="1">
    <location>
        <begin position="474"/>
        <end position="538"/>
    </location>
</feature>
<evidence type="ECO:0000313" key="2">
    <source>
        <dbReference type="EMBL" id="EME49609.1"/>
    </source>
</evidence>
<feature type="compositionally biased region" description="Polar residues" evidence="1">
    <location>
        <begin position="259"/>
        <end position="274"/>
    </location>
</feature>
<accession>N1Q4P6</accession>
<feature type="region of interest" description="Disordered" evidence="1">
    <location>
        <begin position="1"/>
        <end position="76"/>
    </location>
</feature>
<name>N1Q4P6_DOTSN</name>
<feature type="region of interest" description="Disordered" evidence="1">
    <location>
        <begin position="248"/>
        <end position="281"/>
    </location>
</feature>
<reference evidence="2 3" key="2">
    <citation type="journal article" date="2012" name="PLoS Pathog.">
        <title>Diverse lifestyles and strategies of plant pathogenesis encoded in the genomes of eighteen Dothideomycetes fungi.</title>
        <authorList>
            <person name="Ohm R.A."/>
            <person name="Feau N."/>
            <person name="Henrissat B."/>
            <person name="Schoch C.L."/>
            <person name="Horwitz B.A."/>
            <person name="Barry K.W."/>
            <person name="Condon B.J."/>
            <person name="Copeland A.C."/>
            <person name="Dhillon B."/>
            <person name="Glaser F."/>
            <person name="Hesse C.N."/>
            <person name="Kosti I."/>
            <person name="LaButti K."/>
            <person name="Lindquist E.A."/>
            <person name="Lucas S."/>
            <person name="Salamov A.A."/>
            <person name="Bradshaw R.E."/>
            <person name="Ciuffetti L."/>
            <person name="Hamelin R.C."/>
            <person name="Kema G.H.J."/>
            <person name="Lawrence C."/>
            <person name="Scott J.A."/>
            <person name="Spatafora J.W."/>
            <person name="Turgeon B.G."/>
            <person name="de Wit P.J.G.M."/>
            <person name="Zhong S."/>
            <person name="Goodwin S.B."/>
            <person name="Grigoriev I.V."/>
        </authorList>
    </citation>
    <scope>NUCLEOTIDE SEQUENCE [LARGE SCALE GENOMIC DNA]</scope>
    <source>
        <strain evidence="3">NZE10 / CBS 128990</strain>
    </source>
</reference>
<sequence>MQAEMARHSVGLPSTIPPAAAMREWDGFGVRARERMDEEKHEDEDEASDVKEDVRASLRTPIARGAVSHDSDLGKHSTDYFSAQPTKQWRSSGHSEGFSTPYGTTPGSHCICAEGCRCRDACRYDIHLCRCKAAQSQPKLYSVQPPYYENVEPPSDTWTSPISHPSFASMSNSMARLHIARPTSGEPQVPRMAHGPHLTGSIAAPKVRQRSNTAKSDLVYVPDAPTPPAMSATKDAYPLDFYGRNSGQRFPKFHRSDAGQLSPTDGPASRNNASRKAVTSPLAADPGLVHADDVEGQSRNPVPPIRMRRHVRNIDISNPPIPDPNSTSYAQSFPLASQGNPRGIENEFGDWDTSHIKTPVLKPLGQGGGVTDRVAHVRHSADSTASAFQRQRDIEGTTEYGKAIAPPPLALRPPLTLSMPDFIAPRPASRQRYVQAGGNARLEDRPEISNFALPPALDQGLSLTKEELEQRLLEMSPPRRDSAFSSARPSQDSVSSPPGGRVSRDLEEDAFRGKRSRTSSSVSSKIKRMFSRQHSSTE</sequence>